<feature type="compositionally biased region" description="Acidic residues" evidence="3">
    <location>
        <begin position="126"/>
        <end position="147"/>
    </location>
</feature>
<evidence type="ECO:0000256" key="1">
    <source>
        <dbReference type="ARBA" id="ARBA00022737"/>
    </source>
</evidence>
<dbReference type="PROSITE" id="PS50303">
    <property type="entry name" value="PUM_HD"/>
    <property type="match status" value="1"/>
</dbReference>
<evidence type="ECO:0000313" key="6">
    <source>
        <dbReference type="Proteomes" id="UP001164286"/>
    </source>
</evidence>
<dbReference type="InterPro" id="IPR033133">
    <property type="entry name" value="PUM-HD"/>
</dbReference>
<dbReference type="InterPro" id="IPR001313">
    <property type="entry name" value="Pumilio_RNA-bd_rpt"/>
</dbReference>
<dbReference type="SUPFAM" id="SSF48371">
    <property type="entry name" value="ARM repeat"/>
    <property type="match status" value="1"/>
</dbReference>
<dbReference type="PANTHER" id="PTHR13389">
    <property type="entry name" value="PUMILIO HOMOLOG 3"/>
    <property type="match status" value="1"/>
</dbReference>
<dbReference type="GO" id="GO:0003729">
    <property type="term" value="F:mRNA binding"/>
    <property type="evidence" value="ECO:0007669"/>
    <property type="project" value="TreeGrafter"/>
</dbReference>
<dbReference type="InterPro" id="IPR012959">
    <property type="entry name" value="CPL_dom"/>
</dbReference>
<dbReference type="InterPro" id="IPR011989">
    <property type="entry name" value="ARM-like"/>
</dbReference>
<evidence type="ECO:0000256" key="3">
    <source>
        <dbReference type="SAM" id="MobiDB-lite"/>
    </source>
</evidence>
<dbReference type="RefSeq" id="XP_052948368.1">
    <property type="nucleotide sequence ID" value="XM_053086707.1"/>
</dbReference>
<feature type="compositionally biased region" description="Basic and acidic residues" evidence="3">
    <location>
        <begin position="150"/>
        <end position="166"/>
    </location>
</feature>
<evidence type="ECO:0000313" key="5">
    <source>
        <dbReference type="EMBL" id="KAI9638591.1"/>
    </source>
</evidence>
<gene>
    <name evidence="5" type="ORF">MKK02DRAFT_23307</name>
</gene>
<comment type="caution">
    <text evidence="5">The sequence shown here is derived from an EMBL/GenBank/DDBJ whole genome shotgun (WGS) entry which is preliminary data.</text>
</comment>
<dbReference type="GO" id="GO:0006417">
    <property type="term" value="P:regulation of translation"/>
    <property type="evidence" value="ECO:0007669"/>
    <property type="project" value="TreeGrafter"/>
</dbReference>
<dbReference type="InterPro" id="IPR016024">
    <property type="entry name" value="ARM-type_fold"/>
</dbReference>
<dbReference type="GeneID" id="77725908"/>
<keyword evidence="2" id="KW-0694">RNA-binding</keyword>
<dbReference type="Gene3D" id="1.25.10.10">
    <property type="entry name" value="Leucine-rich Repeat Variant"/>
    <property type="match status" value="1"/>
</dbReference>
<evidence type="ECO:0000256" key="2">
    <source>
        <dbReference type="ARBA" id="ARBA00022884"/>
    </source>
</evidence>
<reference evidence="5" key="1">
    <citation type="journal article" date="2022" name="G3 (Bethesda)">
        <title>High quality genome of the basidiomycete yeast Dioszegia hungarica PDD-24b-2 isolated from cloud water.</title>
        <authorList>
            <person name="Jarrige D."/>
            <person name="Haridas S."/>
            <person name="Bleykasten-Grosshans C."/>
            <person name="Joly M."/>
            <person name="Nadalig T."/>
            <person name="Sancelme M."/>
            <person name="Vuilleumier S."/>
            <person name="Grigoriev I.V."/>
            <person name="Amato P."/>
            <person name="Bringel F."/>
        </authorList>
    </citation>
    <scope>NUCLEOTIDE SEQUENCE</scope>
    <source>
        <strain evidence="5">PDD-24b-2</strain>
    </source>
</reference>
<dbReference type="Proteomes" id="UP001164286">
    <property type="component" value="Unassembled WGS sequence"/>
</dbReference>
<evidence type="ECO:0000259" key="4">
    <source>
        <dbReference type="PROSITE" id="PS50303"/>
    </source>
</evidence>
<dbReference type="InterPro" id="IPR040059">
    <property type="entry name" value="PUM3"/>
</dbReference>
<feature type="region of interest" description="Disordered" evidence="3">
    <location>
        <begin position="1"/>
        <end position="166"/>
    </location>
</feature>
<accession>A0AA38HG36</accession>
<dbReference type="GO" id="GO:0005730">
    <property type="term" value="C:nucleolus"/>
    <property type="evidence" value="ECO:0007669"/>
    <property type="project" value="TreeGrafter"/>
</dbReference>
<feature type="compositionally biased region" description="Low complexity" evidence="3">
    <location>
        <begin position="74"/>
        <end position="101"/>
    </location>
</feature>
<dbReference type="Pfam" id="PF08144">
    <property type="entry name" value="CPL"/>
    <property type="match status" value="1"/>
</dbReference>
<protein>
    <submittedName>
        <fullName evidence="5">Armadillo-type protein</fullName>
    </submittedName>
</protein>
<dbReference type="PANTHER" id="PTHR13389:SF0">
    <property type="entry name" value="PUMILIO HOMOLOG 3"/>
    <property type="match status" value="1"/>
</dbReference>
<dbReference type="AlphaFoldDB" id="A0AA38HG36"/>
<proteinExistence type="predicted"/>
<feature type="compositionally biased region" description="Basic and acidic residues" evidence="3">
    <location>
        <begin position="103"/>
        <end position="112"/>
    </location>
</feature>
<feature type="domain" description="PUM-HD" evidence="4">
    <location>
        <begin position="201"/>
        <end position="634"/>
    </location>
</feature>
<sequence>MSGRVQNKRPAPSGGGGDWKKPKFGGSSEGNGGRGGFGGGGRGGRGRGGGSGGGRGRGGGSGGGGGGRDGKSYGGKPSYGSSAPSYGNNNGGARNYGAANKGKGKEEYDEPAKKRKQPVTLGGGEVDADASEGEEEDVDMDGDEEAGYADTDKVVPNDAGTGEKRARMSKEERLALHAAQPHRTTLLPSHGLLVSLLPLWERARKVEVTKEERRTAIVELWEAVKGRVGEISKGHKGGRILQTIVKYGGKEERLGVAQELRPQWRVMMESKYSKFLMSKLIRYCPSIRPQLIADIRPALPSLLAHAEAVQPLSDFFDLYATAKEKRQLVRGFYPKEVLVFDTGKDGEKGLEEILADIGEEGQGRSRVLDGVEKHVLGPFNATQKTALAQAIFHRLVHEYLDCVYRFLDAEEADKKMHELLSTSLESLPEIVHTKDGSAVVRQLLVRGNAKDRKQTLQQLRKHIPAMAKDADAQLVLFTAFDCVDDTKLMGKAFVADIIALTPELASDKNGRRSLMYLLTPTSTKHFLPAVVKDLAESSEMARKIGTSKKDKDVRRKELVGYASEGLLEQVKMKAEEMVRDPGSGLVVQEIMLYTEGDKTAAVQALVEPLRNPFPESPSSLSDTDSPVPDNAHLLELSHCVRTYKTILSGGHFDASSKSVKVLDAALPPLMSSALLEAISSADAGGAENTVRIACAAPFVLVELIAALDGKGQGEIKKILGGKEAKEAIGASEAKGAGLLLERIEAL</sequence>
<organism evidence="5 6">
    <name type="scientific">Dioszegia hungarica</name>
    <dbReference type="NCBI Taxonomy" id="4972"/>
    <lineage>
        <taxon>Eukaryota</taxon>
        <taxon>Fungi</taxon>
        <taxon>Dikarya</taxon>
        <taxon>Basidiomycota</taxon>
        <taxon>Agaricomycotina</taxon>
        <taxon>Tremellomycetes</taxon>
        <taxon>Tremellales</taxon>
        <taxon>Bulleribasidiaceae</taxon>
        <taxon>Dioszegia</taxon>
    </lineage>
</organism>
<name>A0AA38HG36_9TREE</name>
<keyword evidence="6" id="KW-1185">Reference proteome</keyword>
<dbReference type="SMART" id="SM00025">
    <property type="entry name" value="Pumilio"/>
    <property type="match status" value="5"/>
</dbReference>
<keyword evidence="1" id="KW-0677">Repeat</keyword>
<dbReference type="EMBL" id="JAKWFO010000003">
    <property type="protein sequence ID" value="KAI9638591.1"/>
    <property type="molecule type" value="Genomic_DNA"/>
</dbReference>
<feature type="compositionally biased region" description="Gly residues" evidence="3">
    <location>
        <begin position="27"/>
        <end position="67"/>
    </location>
</feature>